<gene>
    <name evidence="1" type="ORF">DNFV4_02582</name>
</gene>
<keyword evidence="2" id="KW-1185">Reference proteome</keyword>
<dbReference type="EMBL" id="OX365700">
    <property type="protein sequence ID" value="CAI4032154.1"/>
    <property type="molecule type" value="Genomic_DNA"/>
</dbReference>
<sequence length="143" mass="16370">MTDPESMKVFDSQGEDYKRAFQIFLDHTDQKRNAKRFLQTLVNGLPERRVFIDAGALDGLVTAFRAKQDGRYQIVTTMDPAHVETQDPAVAYAVAEFMLNLLPISRPPTRRDVEDYLTKHCAAGDGAYRLSVHQDFLQIRPRR</sequence>
<reference evidence="1" key="1">
    <citation type="submission" date="2022-10" db="EMBL/GenBank/DDBJ databases">
        <authorList>
            <person name="Koch H."/>
        </authorList>
    </citation>
    <scope>NUCLEOTIDE SEQUENCE</scope>
    <source>
        <strain evidence="1">DNF</strain>
    </source>
</reference>
<accession>A0AA86MZZ1</accession>
<dbReference type="RefSeq" id="WP_289268900.1">
    <property type="nucleotide sequence ID" value="NZ_OX365700.1"/>
</dbReference>
<dbReference type="AlphaFoldDB" id="A0AA86MZZ1"/>
<organism evidence="1 2">
    <name type="scientific">Nitrospira tepida</name>
    <dbReference type="NCBI Taxonomy" id="2973512"/>
    <lineage>
        <taxon>Bacteria</taxon>
        <taxon>Pseudomonadati</taxon>
        <taxon>Nitrospirota</taxon>
        <taxon>Nitrospiria</taxon>
        <taxon>Nitrospirales</taxon>
        <taxon>Nitrospiraceae</taxon>
        <taxon>Nitrospira</taxon>
    </lineage>
</organism>
<dbReference type="KEGG" id="nti:DNFV4_02582"/>
<evidence type="ECO:0000313" key="1">
    <source>
        <dbReference type="EMBL" id="CAI4032154.1"/>
    </source>
</evidence>
<proteinExistence type="predicted"/>
<evidence type="ECO:0000313" key="2">
    <source>
        <dbReference type="Proteomes" id="UP001179121"/>
    </source>
</evidence>
<protein>
    <submittedName>
        <fullName evidence="1">Uncharacterized protein</fullName>
    </submittedName>
</protein>
<dbReference type="Proteomes" id="UP001179121">
    <property type="component" value="Chromosome"/>
</dbReference>
<name>A0AA86MZZ1_9BACT</name>